<proteinExistence type="predicted"/>
<dbReference type="Proteomes" id="UP000188268">
    <property type="component" value="Unassembled WGS sequence"/>
</dbReference>
<keyword evidence="2" id="KW-1185">Reference proteome</keyword>
<reference evidence="1 2" key="1">
    <citation type="submission" date="2013-09" db="EMBL/GenBank/DDBJ databases">
        <title>Corchorus capsularis genome sequencing.</title>
        <authorList>
            <person name="Alam M."/>
            <person name="Haque M.S."/>
            <person name="Islam M.S."/>
            <person name="Emdad E.M."/>
            <person name="Islam M.M."/>
            <person name="Ahmed B."/>
            <person name="Halim A."/>
            <person name="Hossen Q.M.M."/>
            <person name="Hossain M.Z."/>
            <person name="Ahmed R."/>
            <person name="Khan M.M."/>
            <person name="Islam R."/>
            <person name="Rashid M.M."/>
            <person name="Khan S.A."/>
            <person name="Rahman M.S."/>
            <person name="Alam M."/>
        </authorList>
    </citation>
    <scope>NUCLEOTIDE SEQUENCE [LARGE SCALE GENOMIC DNA]</scope>
    <source>
        <strain evidence="2">cv. CVL-1</strain>
        <tissue evidence="1">Whole seedling</tissue>
    </source>
</reference>
<name>A0A1R3IGP2_COCAP</name>
<gene>
    <name evidence="1" type="ORF">CCACVL1_12247</name>
</gene>
<dbReference type="Gramene" id="OMO81752">
    <property type="protein sequence ID" value="OMO81752"/>
    <property type="gene ID" value="CCACVL1_12247"/>
</dbReference>
<organism evidence="1 2">
    <name type="scientific">Corchorus capsularis</name>
    <name type="common">Jute</name>
    <dbReference type="NCBI Taxonomy" id="210143"/>
    <lineage>
        <taxon>Eukaryota</taxon>
        <taxon>Viridiplantae</taxon>
        <taxon>Streptophyta</taxon>
        <taxon>Embryophyta</taxon>
        <taxon>Tracheophyta</taxon>
        <taxon>Spermatophyta</taxon>
        <taxon>Magnoliopsida</taxon>
        <taxon>eudicotyledons</taxon>
        <taxon>Gunneridae</taxon>
        <taxon>Pentapetalae</taxon>
        <taxon>rosids</taxon>
        <taxon>malvids</taxon>
        <taxon>Malvales</taxon>
        <taxon>Malvaceae</taxon>
        <taxon>Grewioideae</taxon>
        <taxon>Apeibeae</taxon>
        <taxon>Corchorus</taxon>
    </lineage>
</organism>
<comment type="caution">
    <text evidence="1">The sequence shown here is derived from an EMBL/GenBank/DDBJ whole genome shotgun (WGS) entry which is preliminary data.</text>
</comment>
<sequence length="29" mass="3360">MVARYMLLDRVKQSNVTSDGKIVRRRIPG</sequence>
<dbReference type="EMBL" id="AWWV01010091">
    <property type="protein sequence ID" value="OMO81752.1"/>
    <property type="molecule type" value="Genomic_DNA"/>
</dbReference>
<protein>
    <submittedName>
        <fullName evidence="1">Uncharacterized protein</fullName>
    </submittedName>
</protein>
<accession>A0A1R3IGP2</accession>
<evidence type="ECO:0000313" key="2">
    <source>
        <dbReference type="Proteomes" id="UP000188268"/>
    </source>
</evidence>
<dbReference type="AlphaFoldDB" id="A0A1R3IGP2"/>
<evidence type="ECO:0000313" key="1">
    <source>
        <dbReference type="EMBL" id="OMO81752.1"/>
    </source>
</evidence>